<dbReference type="AlphaFoldDB" id="A0A7G9YX97"/>
<dbReference type="InterPro" id="IPR017998">
    <property type="entry name" value="Chaperone_TCP-1"/>
</dbReference>
<dbReference type="GO" id="GO:0051082">
    <property type="term" value="F:unfolded protein binding"/>
    <property type="evidence" value="ECO:0007669"/>
    <property type="project" value="InterPro"/>
</dbReference>
<comment type="similarity">
    <text evidence="1 5">Belongs to the TCP-1 chaperonin family.</text>
</comment>
<dbReference type="NCBIfam" id="NF041083">
    <property type="entry name" value="thermosome_beta"/>
    <property type="match status" value="1"/>
</dbReference>
<gene>
    <name evidence="7" type="primary">thsA</name>
    <name evidence="7" type="ORF">MBLPMMNE_00038</name>
</gene>
<dbReference type="Gene3D" id="3.30.260.10">
    <property type="entry name" value="TCP-1-like chaperonin intermediate domain"/>
    <property type="match status" value="1"/>
</dbReference>
<keyword evidence="2 5" id="KW-0547">Nucleotide-binding</keyword>
<dbReference type="NCBIfam" id="NF041082">
    <property type="entry name" value="thermosome_alpha"/>
    <property type="match status" value="1"/>
</dbReference>
<dbReference type="SUPFAM" id="SSF52029">
    <property type="entry name" value="GroEL apical domain-like"/>
    <property type="match status" value="1"/>
</dbReference>
<dbReference type="SUPFAM" id="SSF54849">
    <property type="entry name" value="GroEL-intermediate domain like"/>
    <property type="match status" value="1"/>
</dbReference>
<evidence type="ECO:0000256" key="4">
    <source>
        <dbReference type="ARBA" id="ARBA00023186"/>
    </source>
</evidence>
<dbReference type="CDD" id="cd03343">
    <property type="entry name" value="cpn60"/>
    <property type="match status" value="1"/>
</dbReference>
<dbReference type="EMBL" id="MT631515">
    <property type="protein sequence ID" value="QNO52631.1"/>
    <property type="molecule type" value="Genomic_DNA"/>
</dbReference>
<protein>
    <submittedName>
        <fullName evidence="7">Thermosome subunit alpha</fullName>
    </submittedName>
</protein>
<evidence type="ECO:0000256" key="2">
    <source>
        <dbReference type="ARBA" id="ARBA00022741"/>
    </source>
</evidence>
<name>A0A7G9YX97_9EURY</name>
<evidence type="ECO:0000256" key="3">
    <source>
        <dbReference type="ARBA" id="ARBA00022840"/>
    </source>
</evidence>
<dbReference type="PANTHER" id="PTHR11353">
    <property type="entry name" value="CHAPERONIN"/>
    <property type="match status" value="1"/>
</dbReference>
<dbReference type="InterPro" id="IPR027409">
    <property type="entry name" value="GroEL-like_apical_dom_sf"/>
</dbReference>
<dbReference type="Gene3D" id="1.10.560.10">
    <property type="entry name" value="GroEL-like equatorial domain"/>
    <property type="match status" value="1"/>
</dbReference>
<evidence type="ECO:0000256" key="5">
    <source>
        <dbReference type="RuleBase" id="RU004187"/>
    </source>
</evidence>
<dbReference type="InterPro" id="IPR002194">
    <property type="entry name" value="Chaperonin_TCP-1_CS"/>
</dbReference>
<dbReference type="InterPro" id="IPR002423">
    <property type="entry name" value="Cpn60/GroEL/TCP-1"/>
</dbReference>
<dbReference type="GO" id="GO:0005524">
    <property type="term" value="F:ATP binding"/>
    <property type="evidence" value="ECO:0007669"/>
    <property type="project" value="UniProtKB-KW"/>
</dbReference>
<evidence type="ECO:0000313" key="7">
    <source>
        <dbReference type="EMBL" id="QNO52631.1"/>
    </source>
</evidence>
<dbReference type="InterPro" id="IPR012714">
    <property type="entry name" value="Thermosome_arc"/>
</dbReference>
<accession>A0A7G9YX97</accession>
<dbReference type="InterPro" id="IPR053374">
    <property type="entry name" value="TCP-1_chaperonin"/>
</dbReference>
<dbReference type="NCBIfam" id="TIGR02339">
    <property type="entry name" value="thermosome_arch"/>
    <property type="match status" value="1"/>
</dbReference>
<dbReference type="GO" id="GO:0140662">
    <property type="term" value="F:ATP-dependent protein folding chaperone"/>
    <property type="evidence" value="ECO:0007669"/>
    <property type="project" value="InterPro"/>
</dbReference>
<dbReference type="InterPro" id="IPR027410">
    <property type="entry name" value="TCP-1-like_intermed_sf"/>
</dbReference>
<evidence type="ECO:0000256" key="6">
    <source>
        <dbReference type="SAM" id="MobiDB-lite"/>
    </source>
</evidence>
<dbReference type="Gene3D" id="3.50.7.10">
    <property type="entry name" value="GroEL"/>
    <property type="match status" value="1"/>
</dbReference>
<dbReference type="PROSITE" id="PS00750">
    <property type="entry name" value="TCP1_1"/>
    <property type="match status" value="1"/>
</dbReference>
<dbReference type="SUPFAM" id="SSF48592">
    <property type="entry name" value="GroEL equatorial domain-like"/>
    <property type="match status" value="1"/>
</dbReference>
<organism evidence="7">
    <name type="scientific">Candidatus Methanophagaceae archaeon ANME-1 ERB6</name>
    <dbReference type="NCBI Taxonomy" id="2759912"/>
    <lineage>
        <taxon>Archaea</taxon>
        <taxon>Methanobacteriati</taxon>
        <taxon>Methanobacteriota</taxon>
        <taxon>Stenosarchaea group</taxon>
        <taxon>Methanomicrobia</taxon>
        <taxon>Candidatus Methanophagales</taxon>
        <taxon>Candidatus Methanophagaceae</taxon>
    </lineage>
</organism>
<proteinExistence type="inferred from homology"/>
<dbReference type="PROSITE" id="PS00751">
    <property type="entry name" value="TCP1_2"/>
    <property type="match status" value="1"/>
</dbReference>
<dbReference type="PRINTS" id="PR00304">
    <property type="entry name" value="TCOMPLEXTCP1"/>
</dbReference>
<dbReference type="InterPro" id="IPR054827">
    <property type="entry name" value="thermosome_alpha"/>
</dbReference>
<feature type="compositionally biased region" description="Gly residues" evidence="6">
    <location>
        <begin position="537"/>
        <end position="550"/>
    </location>
</feature>
<dbReference type="Pfam" id="PF00118">
    <property type="entry name" value="Cpn60_TCP1"/>
    <property type="match status" value="1"/>
</dbReference>
<reference evidence="7" key="1">
    <citation type="submission" date="2020-06" db="EMBL/GenBank/DDBJ databases">
        <title>Unique genomic features of the anaerobic methanotrophic archaea.</title>
        <authorList>
            <person name="Chadwick G.L."/>
            <person name="Skennerton C.T."/>
            <person name="Laso-Perez R."/>
            <person name="Leu A.O."/>
            <person name="Speth D.R."/>
            <person name="Yu H."/>
            <person name="Morgan-Lang C."/>
            <person name="Hatzenpichler R."/>
            <person name="Goudeau D."/>
            <person name="Malmstrom R."/>
            <person name="Brazelton W.J."/>
            <person name="Woyke T."/>
            <person name="Hallam S.J."/>
            <person name="Tyson G.W."/>
            <person name="Wegener G."/>
            <person name="Boetius A."/>
            <person name="Orphan V."/>
        </authorList>
    </citation>
    <scope>NUCLEOTIDE SEQUENCE</scope>
</reference>
<evidence type="ECO:0000256" key="1">
    <source>
        <dbReference type="ARBA" id="ARBA00008020"/>
    </source>
</evidence>
<keyword evidence="4 5" id="KW-0143">Chaperone</keyword>
<sequence length="556" mass="59549">MVGQLGGIPVLVLREGSERTQGREAQSTNINAAKAVASAVRTTLGPKGMDKMLVDSLGDVVITNDGATILNEMDIESPAAKMMIEVAKTVDEVAGDGTKTSVVIGGELLKKAEELLEQEIHPSVITSGYRLAAERARKVLEEIATDIDIDNDEELKKIARTAITGKFGESYRDFLSEIAIKAVKAITETGHGGKRVVDTDNISVEKKVGGRIGETELVQGMAIDKEVVHPGMPRKVEDAKIALINAALEVKKTETSAEVKVTSSDQLKGFLDEEERTMHRMAERIKESGANVVICQKGIDDVVQYYLAKDGIVAVRRAKKSDMEKLGKATGGKIVTNVDEISESDLGHAGLVEERKIAEDKMLFIEECENPHAVSIVIRGGAEHVVDEVERALHDMLRVTGCIIEDGKAVAGGGAVETELAMRVREYSASLKGREQLAVENFAAAVEIIPRTLAENSGFDPIDKLVELKAAHERGEKNAGLDAYTGKIVDMWQGGVIEPLRTKKQSVESAVEAATMILRIDDVIASKKEAMPHEGAPPGGMGMGGGGMPPGGMAPY</sequence>
<feature type="region of interest" description="Disordered" evidence="6">
    <location>
        <begin position="532"/>
        <end position="556"/>
    </location>
</feature>
<dbReference type="GO" id="GO:0016887">
    <property type="term" value="F:ATP hydrolysis activity"/>
    <property type="evidence" value="ECO:0007669"/>
    <property type="project" value="InterPro"/>
</dbReference>
<dbReference type="InterPro" id="IPR027413">
    <property type="entry name" value="GROEL-like_equatorial_sf"/>
</dbReference>
<keyword evidence="3 5" id="KW-0067">ATP-binding</keyword>